<evidence type="ECO:0000313" key="2">
    <source>
        <dbReference type="EMBL" id="BBZ45393.1"/>
    </source>
</evidence>
<protein>
    <submittedName>
        <fullName evidence="2">Ni/Fe hydrogenase subunit alpha</fullName>
    </submittedName>
</protein>
<feature type="binding site" evidence="1">
    <location>
        <position position="46"/>
    </location>
    <ligand>
        <name>Mg(2+)</name>
        <dbReference type="ChEBI" id="CHEBI:18420"/>
    </ligand>
</feature>
<comment type="cofactor">
    <cofactor evidence="1">
        <name>Ni(2+)</name>
        <dbReference type="ChEBI" id="CHEBI:49786"/>
    </cofactor>
</comment>
<proteinExistence type="predicted"/>
<dbReference type="EMBL" id="AP022614">
    <property type="protein sequence ID" value="BBZ45393.1"/>
    <property type="molecule type" value="Genomic_DNA"/>
</dbReference>
<name>A0A7I7YWL8_9MYCO</name>
<feature type="binding site" evidence="1">
    <location>
        <position position="371"/>
    </location>
    <ligand>
        <name>Mg(2+)</name>
        <dbReference type="ChEBI" id="CHEBI:18420"/>
    </ligand>
</feature>
<feature type="binding site" evidence="1">
    <location>
        <position position="418"/>
    </location>
    <ligand>
        <name>Fe cation</name>
        <dbReference type="ChEBI" id="CHEBI:24875"/>
    </ligand>
</feature>
<dbReference type="SUPFAM" id="SSF56762">
    <property type="entry name" value="HydB/Nqo4-like"/>
    <property type="match status" value="1"/>
</dbReference>
<dbReference type="Proteomes" id="UP000467105">
    <property type="component" value="Chromosome"/>
</dbReference>
<sequence length="430" mass="46888">MTPATRTLSVGTLTRVEGEGALHVTLSNGVLQSVELNIYEPPRFFEAFLRGRAHTEPPDLTARVCGICPVAYQVSACNAIEDACGVRVDPELVALRRLLYCGEWIHSHVLHIYLLHAPDFLGYPDAIALARDERDIVERGLRLKKAGNQLMEFVGGRAIHPVNVRLGGFYSVPRRSQFAPLAEQLRRALDDALATVEWVSGFDFPELELDHELLALRQAGRYPIENGAIARSAGPAFPVAEFTEHVRESQVPHSTALHATLDGGCHLTGPLARYNLNSSALSPIAAQAAASAGLGAECRNPFRSIVVRAVEVVYAVEEALRIIEEYQRPARPFVDVEARAGVGHGVSEAPRGLLYHRYRIDDDGLVSAATLIPPTSQNQAAIEADLARLVAANLALEDAALTTMCERLIRSYDPCISCSTHFLTLTVRRG</sequence>
<dbReference type="PROSITE" id="PS00508">
    <property type="entry name" value="NI_HGENASE_L_2"/>
    <property type="match status" value="1"/>
</dbReference>
<keyword evidence="1" id="KW-0533">Nickel</keyword>
<feature type="binding site" evidence="1">
    <location>
        <position position="68"/>
    </location>
    <ligand>
        <name>Ni(2+)</name>
        <dbReference type="ChEBI" id="CHEBI:49786"/>
    </ligand>
</feature>
<keyword evidence="1" id="KW-0479">Metal-binding</keyword>
<evidence type="ECO:0000313" key="3">
    <source>
        <dbReference type="Proteomes" id="UP000467105"/>
    </source>
</evidence>
<dbReference type="AlphaFoldDB" id="A0A7I7YWL8"/>
<accession>A0A7I7YWL8</accession>
<dbReference type="PANTHER" id="PTHR43600:SF4">
    <property type="entry name" value="CYTOSOLIC NIFE-HYDROGENASE, ALPHA SUBUNIT"/>
    <property type="match status" value="1"/>
</dbReference>
<organism evidence="2 3">
    <name type="scientific">Mycobacterium parmense</name>
    <dbReference type="NCBI Taxonomy" id="185642"/>
    <lineage>
        <taxon>Bacteria</taxon>
        <taxon>Bacillati</taxon>
        <taxon>Actinomycetota</taxon>
        <taxon>Actinomycetes</taxon>
        <taxon>Mycobacteriales</taxon>
        <taxon>Mycobacteriaceae</taxon>
        <taxon>Mycobacterium</taxon>
        <taxon>Mycobacterium simiae complex</taxon>
    </lineage>
</organism>
<reference evidence="2 3" key="1">
    <citation type="journal article" date="2019" name="Emerg. Microbes Infect.">
        <title>Comprehensive subspecies identification of 175 nontuberculous mycobacteria species based on 7547 genomic profiles.</title>
        <authorList>
            <person name="Matsumoto Y."/>
            <person name="Kinjo T."/>
            <person name="Motooka D."/>
            <person name="Nabeya D."/>
            <person name="Jung N."/>
            <person name="Uechi K."/>
            <person name="Horii T."/>
            <person name="Iida T."/>
            <person name="Fujita J."/>
            <person name="Nakamura S."/>
        </authorList>
    </citation>
    <scope>NUCLEOTIDE SEQUENCE [LARGE SCALE GENOMIC DNA]</scope>
    <source>
        <strain evidence="2 3">JCM 14742</strain>
    </source>
</reference>
<dbReference type="Gene3D" id="1.10.645.10">
    <property type="entry name" value="Cytochrome-c3 Hydrogenase, chain B"/>
    <property type="match status" value="1"/>
</dbReference>
<keyword evidence="1" id="KW-0408">Iron</keyword>
<dbReference type="GO" id="GO:0008901">
    <property type="term" value="F:ferredoxin hydrogenase activity"/>
    <property type="evidence" value="ECO:0007669"/>
    <property type="project" value="InterPro"/>
</dbReference>
<dbReference type="PANTHER" id="PTHR43600">
    <property type="entry name" value="COENZYME F420 HYDROGENASE, SUBUNIT ALPHA"/>
    <property type="match status" value="1"/>
</dbReference>
<keyword evidence="1" id="KW-0460">Magnesium</keyword>
<feature type="binding site" evidence="1">
    <location>
        <position position="415"/>
    </location>
    <ligand>
        <name>Ni(2+)</name>
        <dbReference type="ChEBI" id="CHEBI:49786"/>
    </ligand>
</feature>
<feature type="binding site" evidence="1">
    <location>
        <position position="68"/>
    </location>
    <ligand>
        <name>Fe cation</name>
        <dbReference type="ChEBI" id="CHEBI:24875"/>
    </ligand>
</feature>
<dbReference type="InterPro" id="IPR001501">
    <property type="entry name" value="Ni-dep_hyd_lsu"/>
</dbReference>
<dbReference type="OrthoDB" id="9761717at2"/>
<feature type="binding site" evidence="1">
    <location>
        <position position="65"/>
    </location>
    <ligand>
        <name>Ni(2+)</name>
        <dbReference type="ChEBI" id="CHEBI:49786"/>
    </ligand>
</feature>
<gene>
    <name evidence="2" type="ORF">MPRM_26740</name>
</gene>
<comment type="cofactor">
    <cofactor evidence="1">
        <name>Fe cation</name>
        <dbReference type="ChEBI" id="CHEBI:24875"/>
    </cofactor>
</comment>
<keyword evidence="3" id="KW-1185">Reference proteome</keyword>
<feature type="binding site" evidence="1">
    <location>
        <position position="421"/>
    </location>
    <ligand>
        <name>Mg(2+)</name>
        <dbReference type="ChEBI" id="CHEBI:18420"/>
    </ligand>
</feature>
<dbReference type="Pfam" id="PF00374">
    <property type="entry name" value="NiFeSe_Hases"/>
    <property type="match status" value="2"/>
</dbReference>
<evidence type="ECO:0000256" key="1">
    <source>
        <dbReference type="PIRSR" id="PIRSR601501-1"/>
    </source>
</evidence>
<dbReference type="InterPro" id="IPR029014">
    <property type="entry name" value="NiFe-Hase_large"/>
</dbReference>
<dbReference type="RefSeq" id="WP_085267752.1">
    <property type="nucleotide sequence ID" value="NZ_AP022614.1"/>
</dbReference>
<dbReference type="InterPro" id="IPR018194">
    <property type="entry name" value="Ni-dep_hyd_lsu_Ni_BS"/>
</dbReference>
<dbReference type="GO" id="GO:0016151">
    <property type="term" value="F:nickel cation binding"/>
    <property type="evidence" value="ECO:0007669"/>
    <property type="project" value="InterPro"/>
</dbReference>